<sequence length="454" mass="52798">MSSQIFRLFSKNCFRPNLIRKIATVSNNESRRWFEISFADGSTGIFPYVWLRDTSLDPSTYSVSDSMKARRLMMRDFDAEVSPLNFEHDKNENVLKVVWPGKVESIYPAKWLKMRNPSCEKVKKQRRKIYLMDVRPWNAAGIKKRLKKFDHQEFLHDDKVLHDFLSAVCEDGIAILTNGPKRDGKTVLHDFLSAVCEDGIAILTNGPKRDGKTVENIGERIGLIHQTHFGKVFEVTTKADASNMAYASGDELPYHTDFPSLSQPPELQMLYMYQKAAKGGLSMFVDGFQIAEMLRMNYPDAFYALTTTTLEYIEEGYDIHERSGKDFKFDFNMKARHKVIRCDDNGHVNKIQFGNAMRSWFYDTKPEQIQEVYRALKLFTEFCYDPENQLIFQLEDGETVLWANTRLLHARSAYLCTPEQTRSIHGCYFMWDIVKSRVRHIRQKLQLPEHQDAL</sequence>
<name>A0AC34RBG5_9BILA</name>
<protein>
    <submittedName>
        <fullName evidence="2">Gamma-butyrobetaine dioxygenase</fullName>
    </submittedName>
</protein>
<evidence type="ECO:0000313" key="2">
    <source>
        <dbReference type="WBParaSite" id="JU765_v2.g5329.t2"/>
    </source>
</evidence>
<accession>A0AC34RBG5</accession>
<reference evidence="2" key="1">
    <citation type="submission" date="2022-11" db="UniProtKB">
        <authorList>
            <consortium name="WormBaseParasite"/>
        </authorList>
    </citation>
    <scope>IDENTIFICATION</scope>
</reference>
<dbReference type="Proteomes" id="UP000887576">
    <property type="component" value="Unplaced"/>
</dbReference>
<dbReference type="WBParaSite" id="JU765_v2.g5329.t2">
    <property type="protein sequence ID" value="JU765_v2.g5329.t2"/>
    <property type="gene ID" value="JU765_v2.g5329"/>
</dbReference>
<evidence type="ECO:0000313" key="1">
    <source>
        <dbReference type="Proteomes" id="UP000887576"/>
    </source>
</evidence>
<proteinExistence type="predicted"/>
<organism evidence="1 2">
    <name type="scientific">Panagrolaimus sp. JU765</name>
    <dbReference type="NCBI Taxonomy" id="591449"/>
    <lineage>
        <taxon>Eukaryota</taxon>
        <taxon>Metazoa</taxon>
        <taxon>Ecdysozoa</taxon>
        <taxon>Nematoda</taxon>
        <taxon>Chromadorea</taxon>
        <taxon>Rhabditida</taxon>
        <taxon>Tylenchina</taxon>
        <taxon>Panagrolaimomorpha</taxon>
        <taxon>Panagrolaimoidea</taxon>
        <taxon>Panagrolaimidae</taxon>
        <taxon>Panagrolaimus</taxon>
    </lineage>
</organism>